<feature type="region of interest" description="Disordered" evidence="1">
    <location>
        <begin position="43"/>
        <end position="69"/>
    </location>
</feature>
<dbReference type="Proteomes" id="UP001496720">
    <property type="component" value="Unassembled WGS sequence"/>
</dbReference>
<feature type="compositionally biased region" description="Polar residues" evidence="1">
    <location>
        <begin position="52"/>
        <end position="61"/>
    </location>
</feature>
<keyword evidence="3" id="KW-1185">Reference proteome</keyword>
<evidence type="ECO:0000313" key="2">
    <source>
        <dbReference type="EMBL" id="MER6167570.1"/>
    </source>
</evidence>
<reference evidence="2 3" key="1">
    <citation type="submission" date="2024-06" db="EMBL/GenBank/DDBJ databases">
        <title>The Natural Products Discovery Center: Release of the First 8490 Sequenced Strains for Exploring Actinobacteria Biosynthetic Diversity.</title>
        <authorList>
            <person name="Kalkreuter E."/>
            <person name="Kautsar S.A."/>
            <person name="Yang D."/>
            <person name="Bader C.D."/>
            <person name="Teijaro C.N."/>
            <person name="Fluegel L."/>
            <person name="Davis C.M."/>
            <person name="Simpson J.R."/>
            <person name="Lauterbach L."/>
            <person name="Steele A.D."/>
            <person name="Gui C."/>
            <person name="Meng S."/>
            <person name="Li G."/>
            <person name="Viehrig K."/>
            <person name="Ye F."/>
            <person name="Su P."/>
            <person name="Kiefer A.F."/>
            <person name="Nichols A."/>
            <person name="Cepeda A.J."/>
            <person name="Yan W."/>
            <person name="Fan B."/>
            <person name="Jiang Y."/>
            <person name="Adhikari A."/>
            <person name="Zheng C.-J."/>
            <person name="Schuster L."/>
            <person name="Cowan T.M."/>
            <person name="Smanski M.J."/>
            <person name="Chevrette M.G."/>
            <person name="De Carvalho L.P.S."/>
            <person name="Shen B."/>
        </authorList>
    </citation>
    <scope>NUCLEOTIDE SEQUENCE [LARGE SCALE GENOMIC DNA]</scope>
    <source>
        <strain evidence="2 3">NPDC001615</strain>
    </source>
</reference>
<name>A0ABV1T0R7_9ACTN</name>
<protein>
    <submittedName>
        <fullName evidence="2">Uncharacterized protein</fullName>
    </submittedName>
</protein>
<dbReference type="EMBL" id="JBEOZY010000027">
    <property type="protein sequence ID" value="MER6167570.1"/>
    <property type="molecule type" value="Genomic_DNA"/>
</dbReference>
<accession>A0ABV1T0R7</accession>
<evidence type="ECO:0000313" key="3">
    <source>
        <dbReference type="Proteomes" id="UP001496720"/>
    </source>
</evidence>
<gene>
    <name evidence="2" type="ORF">ABT188_23995</name>
</gene>
<evidence type="ECO:0000256" key="1">
    <source>
        <dbReference type="SAM" id="MobiDB-lite"/>
    </source>
</evidence>
<comment type="caution">
    <text evidence="2">The sequence shown here is derived from an EMBL/GenBank/DDBJ whole genome shotgun (WGS) entry which is preliminary data.</text>
</comment>
<proteinExistence type="predicted"/>
<dbReference type="RefSeq" id="WP_352149018.1">
    <property type="nucleotide sequence ID" value="NZ_JBEOZY010000027.1"/>
</dbReference>
<organism evidence="2 3">
    <name type="scientific">Streptomyces violaceorubidus</name>
    <dbReference type="NCBI Taxonomy" id="284042"/>
    <lineage>
        <taxon>Bacteria</taxon>
        <taxon>Bacillati</taxon>
        <taxon>Actinomycetota</taxon>
        <taxon>Actinomycetes</taxon>
        <taxon>Kitasatosporales</taxon>
        <taxon>Streptomycetaceae</taxon>
        <taxon>Streptomyces</taxon>
    </lineage>
</organism>
<sequence length="69" mass="7608">MRPNLRRPTSAGCRYAPVRLPYAAARQSWISSLCSTVQLWRCPKDSRGDSPSAVSEYSTPTGERGAPRP</sequence>